<name>V5HUD9_IXORI</name>
<organism evidence="3">
    <name type="scientific">Ixodes ricinus</name>
    <name type="common">Common tick</name>
    <name type="synonym">Acarus ricinus</name>
    <dbReference type="NCBI Taxonomy" id="34613"/>
    <lineage>
        <taxon>Eukaryota</taxon>
        <taxon>Metazoa</taxon>
        <taxon>Ecdysozoa</taxon>
        <taxon>Arthropoda</taxon>
        <taxon>Chelicerata</taxon>
        <taxon>Arachnida</taxon>
        <taxon>Acari</taxon>
        <taxon>Parasitiformes</taxon>
        <taxon>Ixodida</taxon>
        <taxon>Ixodoidea</taxon>
        <taxon>Ixodidae</taxon>
        <taxon>Ixodinae</taxon>
        <taxon>Ixodes</taxon>
    </lineage>
</organism>
<proteinExistence type="evidence at transcript level"/>
<feature type="non-terminal residue" evidence="3">
    <location>
        <position position="1"/>
    </location>
</feature>
<accession>V5HUD9</accession>
<dbReference type="GO" id="GO:0030119">
    <property type="term" value="C:AP-type membrane coat adaptor complex"/>
    <property type="evidence" value="ECO:0007669"/>
    <property type="project" value="TreeGrafter"/>
</dbReference>
<dbReference type="PANTHER" id="PTHR34033:SF1">
    <property type="entry name" value="AP-5 COMPLEX SUBUNIT BETA-1"/>
    <property type="match status" value="1"/>
</dbReference>
<dbReference type="GO" id="GO:0016197">
    <property type="term" value="P:endosomal transport"/>
    <property type="evidence" value="ECO:0007669"/>
    <property type="project" value="InterPro"/>
</dbReference>
<evidence type="ECO:0000259" key="2">
    <source>
        <dbReference type="Pfam" id="PF21590"/>
    </source>
</evidence>
<feature type="domain" description="AP5B1 middle" evidence="1">
    <location>
        <begin position="351"/>
        <end position="521"/>
    </location>
</feature>
<feature type="domain" description="AP5B1 C-terminal" evidence="2">
    <location>
        <begin position="726"/>
        <end position="822"/>
    </location>
</feature>
<dbReference type="InterPro" id="IPR048979">
    <property type="entry name" value="AP5B1_middle"/>
</dbReference>
<dbReference type="AlphaFoldDB" id="V5HUD9"/>
<dbReference type="GO" id="GO:0005765">
    <property type="term" value="C:lysosomal membrane"/>
    <property type="evidence" value="ECO:0007669"/>
    <property type="project" value="TreeGrafter"/>
</dbReference>
<sequence length="830" mass="91104">DVVKALMNDRAEEQLQINLMLMLQEGSNDFLTKMTTYEAVESLKSCFSQLKRTSRYNLQSHILVTVTSILLNADASDDTQLSEFVELLVESVVQVKRNHPLVRSTGCNCLREIEFFFPGTIARHLDELWGALAKDTSWASQALAQLVALALGTVEGSCRSGVHDVPVLLSQLPLMTPMTAGTLLRSLLAVAQDTNALPPGVVKMCSSQYTLCYELPLAHFVLTAEEQPPLETLEHLRRALTSAHASCRGLVLSWLGSSLRRLGTHESAQGSRWSLALLPAPGADAQLQGLQLQAALADGLATASAPEEALATVVVHLRSFGRWAAAVPSRFPLQLLLHILYRLYADSRESALASSVDEELSRLVVNMTMLPPFYCRSLLSFLSCIEVKFPDSMLPESVLAQAVETVVQPSRAQCLEAGLESSLLVLGVAVQRPVHVFKPKLVFRYIQRLVSSRGLSARRTWLLGNQLIDLCCSIMLYQAPDSLSSELRGVLCYLMESSEDVDVQSRAKLLYAALYALSESKARQLLQLCSNGPVRDRELECSTLSLATFPVATMVASPPVEVVRLSRLDRRHSSPTSTVEDSMSKRSDEKALTLEPGALVHYRAFLEKHFIHSVSIACLLSLGSPNPQLNCLLGLRLSLSAPADWGVAQGLEMPVFWGEENGTTVAVSLSPKVAASCTITVTAEFTALDLSSYRYLLDPLQVHFEDLLLPMPVPEPVSPQLWRGLVFDTLWQECSAAPEAQQSVLRLASPVPGPELLKQLSERLAPWLVCREPRKGSLHAIFLAPQRRHILLAVDSLADQLVASLVVESWQLLVPVQAFLEKLCLPESQC</sequence>
<dbReference type="Pfam" id="PF21588">
    <property type="entry name" value="AP5B1_middle"/>
    <property type="match status" value="1"/>
</dbReference>
<evidence type="ECO:0000259" key="1">
    <source>
        <dbReference type="Pfam" id="PF21588"/>
    </source>
</evidence>
<evidence type="ECO:0000313" key="3">
    <source>
        <dbReference type="EMBL" id="JAB79767.1"/>
    </source>
</evidence>
<dbReference type="InterPro" id="IPR048981">
    <property type="entry name" value="AP5B1_C"/>
</dbReference>
<dbReference type="PANTHER" id="PTHR34033">
    <property type="entry name" value="AP-5 COMPLEX SUBUNIT BETA-1"/>
    <property type="match status" value="1"/>
</dbReference>
<dbReference type="EMBL" id="GANP01004701">
    <property type="protein sequence ID" value="JAB79767.1"/>
    <property type="molecule type" value="mRNA"/>
</dbReference>
<protein>
    <submittedName>
        <fullName evidence="3">Uncharacterized protein</fullName>
    </submittedName>
</protein>
<dbReference type="Pfam" id="PF21590">
    <property type="entry name" value="AP5B1_C"/>
    <property type="match status" value="1"/>
</dbReference>
<reference evidence="3" key="1">
    <citation type="journal article" date="2015" name="Sci. Rep.">
        <title>Tissue- and time-dependent transcription in Ixodes ricinus salivary glands and midguts when blood feeding on the vertebrate host.</title>
        <authorList>
            <person name="Kotsyfakis M."/>
            <person name="Schwarz A."/>
            <person name="Erhart J."/>
            <person name="Ribeiro J.M."/>
        </authorList>
    </citation>
    <scope>NUCLEOTIDE SEQUENCE</scope>
    <source>
        <tissue evidence="3">Salivary gland and midgut</tissue>
    </source>
</reference>
<dbReference type="InterPro" id="IPR038741">
    <property type="entry name" value="AP5B1"/>
</dbReference>